<keyword evidence="2" id="KW-0408">Iron</keyword>
<keyword evidence="2" id="KW-0949">S-adenosyl-L-methionine</keyword>
<protein>
    <recommendedName>
        <fullName evidence="2">Heme chaperone HemW</fullName>
    </recommendedName>
</protein>
<proteinExistence type="inferred from homology"/>
<dbReference type="InterPro" id="IPR007197">
    <property type="entry name" value="rSAM"/>
</dbReference>
<dbReference type="Pfam" id="PF04055">
    <property type="entry name" value="Radical_SAM"/>
    <property type="match status" value="1"/>
</dbReference>
<evidence type="ECO:0000256" key="1">
    <source>
        <dbReference type="ARBA" id="ARBA00006100"/>
    </source>
</evidence>
<dbReference type="CDD" id="cd01335">
    <property type="entry name" value="Radical_SAM"/>
    <property type="match status" value="1"/>
</dbReference>
<dbReference type="GO" id="GO:0051539">
    <property type="term" value="F:4 iron, 4 sulfur cluster binding"/>
    <property type="evidence" value="ECO:0007669"/>
    <property type="project" value="UniProtKB-UniRule"/>
</dbReference>
<keyword evidence="2" id="KW-0479">Metal-binding</keyword>
<dbReference type="InParanoid" id="C1F721"/>
<name>C1F721_ACIC5</name>
<comment type="similarity">
    <text evidence="1">Belongs to the anaerobic coproporphyrinogen-III oxidase family. HemW subfamily.</text>
</comment>
<keyword evidence="2" id="KW-0143">Chaperone</keyword>
<gene>
    <name evidence="4" type="ordered locus">ACP_3491</name>
</gene>
<keyword evidence="2" id="KW-0963">Cytoplasm</keyword>
<comment type="subcellular location">
    <subcellularLocation>
        <location evidence="2">Cytoplasm</location>
    </subcellularLocation>
</comment>
<evidence type="ECO:0000259" key="3">
    <source>
        <dbReference type="PROSITE" id="PS51918"/>
    </source>
</evidence>
<dbReference type="HOGENOM" id="CLU_027579_1_1_0"/>
<dbReference type="InterPro" id="IPR034505">
    <property type="entry name" value="Coproporphyrinogen-III_oxidase"/>
</dbReference>
<organism evidence="4 5">
    <name type="scientific">Acidobacterium capsulatum (strain ATCC 51196 / DSM 11244 / BCRC 80197 / JCM 7670 / NBRC 15755 / NCIMB 13165 / 161)</name>
    <dbReference type="NCBI Taxonomy" id="240015"/>
    <lineage>
        <taxon>Bacteria</taxon>
        <taxon>Pseudomonadati</taxon>
        <taxon>Acidobacteriota</taxon>
        <taxon>Terriglobia</taxon>
        <taxon>Terriglobales</taxon>
        <taxon>Acidobacteriaceae</taxon>
        <taxon>Acidobacterium</taxon>
    </lineage>
</organism>
<dbReference type="FunCoup" id="C1F721">
    <property type="interactions" value="546"/>
</dbReference>
<comment type="function">
    <text evidence="2">Probably acts as a heme chaperone, transferring heme to an unknown acceptor. Binds one molecule of heme per monomer, possibly covalently. Binds 1 [4Fe-4S] cluster. The cluster is coordinated with 3 cysteines and an exchangeable S-adenosyl-L-methionine.</text>
</comment>
<dbReference type="STRING" id="240015.ACP_3491"/>
<dbReference type="InterPro" id="IPR006638">
    <property type="entry name" value="Elp3/MiaA/NifB-like_rSAM"/>
</dbReference>
<evidence type="ECO:0000313" key="5">
    <source>
        <dbReference type="Proteomes" id="UP000002207"/>
    </source>
</evidence>
<evidence type="ECO:0000256" key="2">
    <source>
        <dbReference type="RuleBase" id="RU364116"/>
    </source>
</evidence>
<dbReference type="SUPFAM" id="SSF102114">
    <property type="entry name" value="Radical SAM enzymes"/>
    <property type="match status" value="1"/>
</dbReference>
<dbReference type="Gene3D" id="3.80.30.20">
    <property type="entry name" value="tm_1862 like domain"/>
    <property type="match status" value="1"/>
</dbReference>
<dbReference type="PROSITE" id="PS51918">
    <property type="entry name" value="RADICAL_SAM"/>
    <property type="match status" value="1"/>
</dbReference>
<dbReference type="GO" id="GO:0005737">
    <property type="term" value="C:cytoplasm"/>
    <property type="evidence" value="ECO:0007669"/>
    <property type="project" value="UniProtKB-SubCell"/>
</dbReference>
<dbReference type="Proteomes" id="UP000002207">
    <property type="component" value="Chromosome"/>
</dbReference>
<dbReference type="SFLD" id="SFLDF00562">
    <property type="entry name" value="HemN-like__clustered_with_heat"/>
    <property type="match status" value="1"/>
</dbReference>
<dbReference type="PANTHER" id="PTHR13932:SF5">
    <property type="entry name" value="RADICAL S-ADENOSYL METHIONINE DOMAIN-CONTAINING PROTEIN 1, MITOCHONDRIAL"/>
    <property type="match status" value="1"/>
</dbReference>
<dbReference type="SFLD" id="SFLDS00029">
    <property type="entry name" value="Radical_SAM"/>
    <property type="match status" value="1"/>
</dbReference>
<dbReference type="SFLD" id="SFLDG01082">
    <property type="entry name" value="B12-binding_domain_containing"/>
    <property type="match status" value="1"/>
</dbReference>
<sequence>MLGLYLSIPFCRSKCTFCNFASGVFPASYFDRYVARLVEDMAAARARAAEWGAALPQTVDTIYFGGGTPSLLPPELVRRLMAAIRDEFSVLAGAEITFEAAPAQLADETLAAMVETGANRLSFGVQSFVDAEAQATGRLHGRADVFRDVERARAAGIEDVSLDLLAGLPGQTRATWRESLDCLAETGVGHASVYMLEVDDASKLGAEMLAGGVRYGAGLVPNEDAIVAMYEEAVERLAGAGLAQYEISNFARAGRESRHNRRYWERRPYLGLGVDAHSMLREAGGRALRFATTDELPPYLEGAGWARPEPLSRAQELEEAWFLGLRMNEGVSLATLRAEFGAEAVGAFDAVLGELAAEGLVTRGGDRIHLTMNGRLLSNEVFERFLAGESVD</sequence>
<dbReference type="InterPro" id="IPR058240">
    <property type="entry name" value="rSAM_sf"/>
</dbReference>
<dbReference type="RefSeq" id="WP_015898519.1">
    <property type="nucleotide sequence ID" value="NC_012483.1"/>
</dbReference>
<dbReference type="GO" id="GO:0046872">
    <property type="term" value="F:metal ion binding"/>
    <property type="evidence" value="ECO:0007669"/>
    <property type="project" value="UniProtKB-UniRule"/>
</dbReference>
<dbReference type="InterPro" id="IPR023404">
    <property type="entry name" value="rSAM_horseshoe"/>
</dbReference>
<dbReference type="KEGG" id="aca:ACP_3491"/>
<dbReference type="PANTHER" id="PTHR13932">
    <property type="entry name" value="COPROPORPHYRINIGEN III OXIDASE"/>
    <property type="match status" value="1"/>
</dbReference>
<dbReference type="InterPro" id="IPR010723">
    <property type="entry name" value="HemN_C"/>
</dbReference>
<dbReference type="InterPro" id="IPR004559">
    <property type="entry name" value="HemW-like"/>
</dbReference>
<keyword evidence="2" id="KW-0004">4Fe-4S</keyword>
<dbReference type="OrthoDB" id="9808022at2"/>
<dbReference type="EMBL" id="CP001472">
    <property type="protein sequence ID" value="ACO31951.1"/>
    <property type="molecule type" value="Genomic_DNA"/>
</dbReference>
<dbReference type="Pfam" id="PF06969">
    <property type="entry name" value="HemN_C"/>
    <property type="match status" value="1"/>
</dbReference>
<dbReference type="AlphaFoldDB" id="C1F721"/>
<dbReference type="GO" id="GO:0004109">
    <property type="term" value="F:coproporphyrinogen oxidase activity"/>
    <property type="evidence" value="ECO:0007669"/>
    <property type="project" value="InterPro"/>
</dbReference>
<keyword evidence="2" id="KW-0411">Iron-sulfur</keyword>
<keyword evidence="5" id="KW-1185">Reference proteome</keyword>
<reference evidence="4 5" key="1">
    <citation type="journal article" date="2009" name="Appl. Environ. Microbiol.">
        <title>Three genomes from the phylum Acidobacteria provide insight into the lifestyles of these microorganisms in soils.</title>
        <authorList>
            <person name="Ward N.L."/>
            <person name="Challacombe J.F."/>
            <person name="Janssen P.H."/>
            <person name="Henrissat B."/>
            <person name="Coutinho P.M."/>
            <person name="Wu M."/>
            <person name="Xie G."/>
            <person name="Haft D.H."/>
            <person name="Sait M."/>
            <person name="Badger J."/>
            <person name="Barabote R.D."/>
            <person name="Bradley B."/>
            <person name="Brettin T.S."/>
            <person name="Brinkac L.M."/>
            <person name="Bruce D."/>
            <person name="Creasy T."/>
            <person name="Daugherty S.C."/>
            <person name="Davidsen T.M."/>
            <person name="DeBoy R.T."/>
            <person name="Detter J.C."/>
            <person name="Dodson R.J."/>
            <person name="Durkin A.S."/>
            <person name="Ganapathy A."/>
            <person name="Gwinn-Giglio M."/>
            <person name="Han C.S."/>
            <person name="Khouri H."/>
            <person name="Kiss H."/>
            <person name="Kothari S.P."/>
            <person name="Madupu R."/>
            <person name="Nelson K.E."/>
            <person name="Nelson W.C."/>
            <person name="Paulsen I."/>
            <person name="Penn K."/>
            <person name="Ren Q."/>
            <person name="Rosovitz M.J."/>
            <person name="Selengut J.D."/>
            <person name="Shrivastava S."/>
            <person name="Sullivan S.A."/>
            <person name="Tapia R."/>
            <person name="Thompson L.S."/>
            <person name="Watkins K.L."/>
            <person name="Yang Q."/>
            <person name="Yu C."/>
            <person name="Zafar N."/>
            <person name="Zhou L."/>
            <person name="Kuske C.R."/>
        </authorList>
    </citation>
    <scope>NUCLEOTIDE SEQUENCE [LARGE SCALE GENOMIC DNA]</scope>
    <source>
        <strain evidence="5">ATCC 51196 / DSM 11244 / BCRC 80197 / JCM 7670 / NBRC 15755 / NCIMB 13165 / 161</strain>
    </source>
</reference>
<dbReference type="NCBIfam" id="TIGR00539">
    <property type="entry name" value="hemN_rel"/>
    <property type="match status" value="1"/>
</dbReference>
<evidence type="ECO:0000313" key="4">
    <source>
        <dbReference type="EMBL" id="ACO31951.1"/>
    </source>
</evidence>
<dbReference type="GO" id="GO:0006779">
    <property type="term" value="P:porphyrin-containing compound biosynthetic process"/>
    <property type="evidence" value="ECO:0007669"/>
    <property type="project" value="InterPro"/>
</dbReference>
<dbReference type="SFLD" id="SFLDG01065">
    <property type="entry name" value="anaerobic_coproporphyrinogen-I"/>
    <property type="match status" value="1"/>
</dbReference>
<feature type="domain" description="Radical SAM core" evidence="3">
    <location>
        <begin position="1"/>
        <end position="243"/>
    </location>
</feature>
<dbReference type="eggNOG" id="COG0635">
    <property type="taxonomic scope" value="Bacteria"/>
</dbReference>
<dbReference type="SMART" id="SM00729">
    <property type="entry name" value="Elp3"/>
    <property type="match status" value="1"/>
</dbReference>
<keyword evidence="2" id="KW-0349">Heme</keyword>
<accession>C1F721</accession>